<dbReference type="Pfam" id="PF13401">
    <property type="entry name" value="AAA_22"/>
    <property type="match status" value="1"/>
</dbReference>
<keyword evidence="3" id="KW-1185">Reference proteome</keyword>
<gene>
    <name evidence="2" type="ORF">EXZ61_15740</name>
</gene>
<sequence>MRQKLAGVKNVAALQAAFESLANRDSGIPGMGLVHGFTGAGKTTAISWLVNRTNGVYVRAYSTWTPNAMLASITHELGAEPLHRSSAMLKFITATLEQQNRPLFIDEANYFAGDTAMLDTLRDIHDVSNVPVILIGHEGTERKLIHRAQLARRISEWVEFKPLDAEDARILADTVAEVGIADDLLADLHAQAKGSMGLITVGLARVEAMAKANDWKSVDADQWASRPFFLGNAPKARD</sequence>
<keyword evidence="2" id="KW-0067">ATP-binding</keyword>
<evidence type="ECO:0000313" key="3">
    <source>
        <dbReference type="Proteomes" id="UP000317365"/>
    </source>
</evidence>
<dbReference type="GO" id="GO:0016887">
    <property type="term" value="F:ATP hydrolysis activity"/>
    <property type="evidence" value="ECO:0007669"/>
    <property type="project" value="InterPro"/>
</dbReference>
<dbReference type="PANTHER" id="PTHR35894:SF5">
    <property type="entry name" value="MU-LIKE PROPHAGE FLUMU DNA TRANSPOSITION PROTEIN B"/>
    <property type="match status" value="1"/>
</dbReference>
<dbReference type="RefSeq" id="WP_142812663.1">
    <property type="nucleotide sequence ID" value="NZ_CP036282.1"/>
</dbReference>
<dbReference type="SUPFAM" id="SSF52540">
    <property type="entry name" value="P-loop containing nucleoside triphosphate hydrolases"/>
    <property type="match status" value="1"/>
</dbReference>
<dbReference type="InterPro" id="IPR027417">
    <property type="entry name" value="P-loop_NTPase"/>
</dbReference>
<evidence type="ECO:0000313" key="2">
    <source>
        <dbReference type="EMBL" id="QDL55507.1"/>
    </source>
</evidence>
<dbReference type="InterPro" id="IPR052026">
    <property type="entry name" value="ExeA_AAA_ATPase_DNA-bind"/>
</dbReference>
<accession>A0A515ES51</accession>
<dbReference type="KEGG" id="rhg:EXZ61_15740"/>
<evidence type="ECO:0000259" key="1">
    <source>
        <dbReference type="Pfam" id="PF13401"/>
    </source>
</evidence>
<organism evidence="2 3">
    <name type="scientific">Rhodoferax aquaticus</name>
    <dbReference type="NCBI Taxonomy" id="2527691"/>
    <lineage>
        <taxon>Bacteria</taxon>
        <taxon>Pseudomonadati</taxon>
        <taxon>Pseudomonadota</taxon>
        <taxon>Betaproteobacteria</taxon>
        <taxon>Burkholderiales</taxon>
        <taxon>Comamonadaceae</taxon>
        <taxon>Rhodoferax</taxon>
    </lineage>
</organism>
<dbReference type="GO" id="GO:0005524">
    <property type="term" value="F:ATP binding"/>
    <property type="evidence" value="ECO:0007669"/>
    <property type="project" value="UniProtKB-KW"/>
</dbReference>
<protein>
    <submittedName>
        <fullName evidence="2">ATP-binding protein</fullName>
    </submittedName>
</protein>
<dbReference type="AlphaFoldDB" id="A0A515ES51"/>
<keyword evidence="2" id="KW-0547">Nucleotide-binding</keyword>
<reference evidence="3" key="1">
    <citation type="submission" date="2019-02" db="EMBL/GenBank/DDBJ databases">
        <title>Complete genome sequence of Rhodoferax sp. Gr-4.</title>
        <authorList>
            <person name="Jin L."/>
        </authorList>
    </citation>
    <scope>NUCLEOTIDE SEQUENCE [LARGE SCALE GENOMIC DNA]</scope>
    <source>
        <strain evidence="3">Gr-4</strain>
    </source>
</reference>
<dbReference type="EMBL" id="CP036282">
    <property type="protein sequence ID" value="QDL55507.1"/>
    <property type="molecule type" value="Genomic_DNA"/>
</dbReference>
<dbReference type="Gene3D" id="3.40.50.300">
    <property type="entry name" value="P-loop containing nucleotide triphosphate hydrolases"/>
    <property type="match status" value="1"/>
</dbReference>
<dbReference type="InterPro" id="IPR049945">
    <property type="entry name" value="AAA_22"/>
</dbReference>
<feature type="domain" description="ORC1/DEAH AAA+ ATPase" evidence="1">
    <location>
        <begin position="30"/>
        <end position="143"/>
    </location>
</feature>
<reference evidence="3" key="2">
    <citation type="journal article" date="2020" name="Int. J. Syst. Evol. Microbiol.">
        <title>Genomic insights into a novel species Rhodoferax aquaticus sp. nov., isolated from freshwater.</title>
        <authorList>
            <person name="Li T."/>
            <person name="Zhuo Y."/>
            <person name="Jin C.Z."/>
            <person name="Wu X."/>
            <person name="Ko S.R."/>
            <person name="Jin F.J."/>
            <person name="Ahn C.Y."/>
            <person name="Oh H.M."/>
            <person name="Lee H.G."/>
            <person name="Jin L."/>
        </authorList>
    </citation>
    <scope>NUCLEOTIDE SEQUENCE [LARGE SCALE GENOMIC DNA]</scope>
    <source>
        <strain evidence="3">Gr-4</strain>
    </source>
</reference>
<dbReference type="PANTHER" id="PTHR35894">
    <property type="entry name" value="GENERAL SECRETION PATHWAY PROTEIN A-RELATED"/>
    <property type="match status" value="1"/>
</dbReference>
<proteinExistence type="predicted"/>
<name>A0A515ES51_9BURK</name>
<dbReference type="Proteomes" id="UP000317365">
    <property type="component" value="Chromosome"/>
</dbReference>